<dbReference type="EMBL" id="PCTD01000065">
    <property type="protein sequence ID" value="PIP64625.1"/>
    <property type="molecule type" value="Genomic_DNA"/>
</dbReference>
<organism evidence="1 2">
    <name type="scientific">Candidatus Roizmanbacteria bacterium CG22_combo_CG10-13_8_21_14_all_33_16</name>
    <dbReference type="NCBI Taxonomy" id="1974859"/>
    <lineage>
        <taxon>Bacteria</taxon>
        <taxon>Candidatus Roizmaniibacteriota</taxon>
    </lineage>
</organism>
<name>A0A2H0C3X3_9BACT</name>
<evidence type="ECO:0000313" key="1">
    <source>
        <dbReference type="EMBL" id="PIP64625.1"/>
    </source>
</evidence>
<sequence>KSKIFEVKIYHSGFCTYQVKAKTESEAVKKARKFPINKNEIFNNLENWKEADDAEEIIKYANNIK</sequence>
<dbReference type="AlphaFoldDB" id="A0A2H0C3X3"/>
<reference evidence="1 2" key="1">
    <citation type="submission" date="2017-09" db="EMBL/GenBank/DDBJ databases">
        <title>Depth-based differentiation of microbial function through sediment-hosted aquifers and enrichment of novel symbionts in the deep terrestrial subsurface.</title>
        <authorList>
            <person name="Probst A.J."/>
            <person name="Ladd B."/>
            <person name="Jarett J.K."/>
            <person name="Geller-Mcgrath D.E."/>
            <person name="Sieber C.M."/>
            <person name="Emerson J.B."/>
            <person name="Anantharaman K."/>
            <person name="Thomas B.C."/>
            <person name="Malmstrom R."/>
            <person name="Stieglmeier M."/>
            <person name="Klingl A."/>
            <person name="Woyke T."/>
            <person name="Ryan C.M."/>
            <person name="Banfield J.F."/>
        </authorList>
    </citation>
    <scope>NUCLEOTIDE SEQUENCE [LARGE SCALE GENOMIC DNA]</scope>
    <source>
        <strain evidence="1">CG22_combo_CG10-13_8_21_14_all_33_16</strain>
    </source>
</reference>
<feature type="non-terminal residue" evidence="1">
    <location>
        <position position="1"/>
    </location>
</feature>
<comment type="caution">
    <text evidence="1">The sequence shown here is derived from an EMBL/GenBank/DDBJ whole genome shotgun (WGS) entry which is preliminary data.</text>
</comment>
<gene>
    <name evidence="1" type="ORF">COW96_01505</name>
</gene>
<evidence type="ECO:0000313" key="2">
    <source>
        <dbReference type="Proteomes" id="UP000230802"/>
    </source>
</evidence>
<dbReference type="Proteomes" id="UP000230802">
    <property type="component" value="Unassembled WGS sequence"/>
</dbReference>
<accession>A0A2H0C3X3</accession>
<proteinExistence type="predicted"/>
<protein>
    <submittedName>
        <fullName evidence="1">Uncharacterized protein</fullName>
    </submittedName>
</protein>